<keyword evidence="3" id="KW-1185">Reference proteome</keyword>
<reference evidence="2 3" key="1">
    <citation type="submission" date="2019-01" db="EMBL/GenBank/DDBJ databases">
        <title>Agromyces.</title>
        <authorList>
            <person name="Li J."/>
        </authorList>
    </citation>
    <scope>NUCLEOTIDE SEQUENCE [LARGE SCALE GENOMIC DNA]</scope>
    <source>
        <strain evidence="2 3">DSM 15934</strain>
    </source>
</reference>
<evidence type="ECO:0000313" key="2">
    <source>
        <dbReference type="EMBL" id="RXZ72271.1"/>
    </source>
</evidence>
<comment type="caution">
    <text evidence="2">The sequence shown here is derived from an EMBL/GenBank/DDBJ whole genome shotgun (WGS) entry which is preliminary data.</text>
</comment>
<evidence type="ECO:0008006" key="4">
    <source>
        <dbReference type="Google" id="ProtNLM"/>
    </source>
</evidence>
<dbReference type="InterPro" id="IPR023833">
    <property type="entry name" value="Signal_pept_SipW-depend-type"/>
</dbReference>
<dbReference type="AlphaFoldDB" id="A0A4Q2L7I5"/>
<protein>
    <recommendedName>
        <fullName evidence="4">SipW-cognate class signal peptide</fullName>
    </recommendedName>
</protein>
<organism evidence="2 3">
    <name type="scientific">Agromyces albus</name>
    <dbReference type="NCBI Taxonomy" id="205332"/>
    <lineage>
        <taxon>Bacteria</taxon>
        <taxon>Bacillati</taxon>
        <taxon>Actinomycetota</taxon>
        <taxon>Actinomycetes</taxon>
        <taxon>Micrococcales</taxon>
        <taxon>Microbacteriaceae</taxon>
        <taxon>Agromyces</taxon>
    </lineage>
</organism>
<keyword evidence="1" id="KW-0812">Transmembrane</keyword>
<evidence type="ECO:0000256" key="1">
    <source>
        <dbReference type="SAM" id="Phobius"/>
    </source>
</evidence>
<keyword evidence="1" id="KW-1133">Transmembrane helix</keyword>
<dbReference type="NCBIfam" id="TIGR04088">
    <property type="entry name" value="cognate_SipW"/>
    <property type="match status" value="1"/>
</dbReference>
<keyword evidence="1" id="KW-0472">Membrane</keyword>
<dbReference type="OrthoDB" id="5070303at2"/>
<evidence type="ECO:0000313" key="3">
    <source>
        <dbReference type="Proteomes" id="UP000293865"/>
    </source>
</evidence>
<accession>A0A4Q2L7I5</accession>
<dbReference type="EMBL" id="SDPN01000006">
    <property type="protein sequence ID" value="RXZ72271.1"/>
    <property type="molecule type" value="Genomic_DNA"/>
</dbReference>
<proteinExistence type="predicted"/>
<name>A0A4Q2L7I5_9MICO</name>
<gene>
    <name evidence="2" type="ORF">ESP51_05145</name>
</gene>
<dbReference type="Proteomes" id="UP000293865">
    <property type="component" value="Unassembled WGS sequence"/>
</dbReference>
<feature type="transmembrane region" description="Helical" evidence="1">
    <location>
        <begin position="25"/>
        <end position="46"/>
    </location>
</feature>
<sequence>MGDTVETHVEQTAQPVRAFGRRRKAMAVIAGGLVLGVGAAITLAAWNDSEFATGSFGSGAFDLQGSTDGTVFSSSPTAPGKTLTFVVEPDTLSPGDVVAVPFAVQLSATSTYAADLTIAAASADAIAADLTYDLVDTGTFVAGCDETTAGTTLVNDAATTASGPTALPSFTAAETPLNLCFIVTAGPDIAQSLTGSVTWEFVGTSTDPLP</sequence>